<dbReference type="Proteomes" id="UP001497516">
    <property type="component" value="Chromosome 6"/>
</dbReference>
<sequence length="101" mass="11566">MPGRRAHELTGLREPARGIAVIHYQCCILRLDCMGRDEPTRKFGEATLFGESSNIVPASEGQEKIIRIRRWTFGGLIFRRMEMVASLMYKANLVLRWTGRA</sequence>
<name>A0AAV2FI78_9ROSI</name>
<evidence type="ECO:0000313" key="2">
    <source>
        <dbReference type="Proteomes" id="UP001497516"/>
    </source>
</evidence>
<dbReference type="AlphaFoldDB" id="A0AAV2FI78"/>
<gene>
    <name evidence="1" type="ORF">LTRI10_LOCUS37704</name>
</gene>
<protein>
    <recommendedName>
        <fullName evidence="3">Cyclic nucleotide-binding domain-containing protein</fullName>
    </recommendedName>
</protein>
<reference evidence="1 2" key="1">
    <citation type="submission" date="2024-04" db="EMBL/GenBank/DDBJ databases">
        <authorList>
            <person name="Fracassetti M."/>
        </authorList>
    </citation>
    <scope>NUCLEOTIDE SEQUENCE [LARGE SCALE GENOMIC DNA]</scope>
</reference>
<proteinExistence type="predicted"/>
<keyword evidence="2" id="KW-1185">Reference proteome</keyword>
<dbReference type="EMBL" id="OZ034819">
    <property type="protein sequence ID" value="CAL1397403.1"/>
    <property type="molecule type" value="Genomic_DNA"/>
</dbReference>
<accession>A0AAV2FI78</accession>
<evidence type="ECO:0008006" key="3">
    <source>
        <dbReference type="Google" id="ProtNLM"/>
    </source>
</evidence>
<organism evidence="1 2">
    <name type="scientific">Linum trigynum</name>
    <dbReference type="NCBI Taxonomy" id="586398"/>
    <lineage>
        <taxon>Eukaryota</taxon>
        <taxon>Viridiplantae</taxon>
        <taxon>Streptophyta</taxon>
        <taxon>Embryophyta</taxon>
        <taxon>Tracheophyta</taxon>
        <taxon>Spermatophyta</taxon>
        <taxon>Magnoliopsida</taxon>
        <taxon>eudicotyledons</taxon>
        <taxon>Gunneridae</taxon>
        <taxon>Pentapetalae</taxon>
        <taxon>rosids</taxon>
        <taxon>fabids</taxon>
        <taxon>Malpighiales</taxon>
        <taxon>Linaceae</taxon>
        <taxon>Linum</taxon>
    </lineage>
</organism>
<evidence type="ECO:0000313" key="1">
    <source>
        <dbReference type="EMBL" id="CAL1397403.1"/>
    </source>
</evidence>